<gene>
    <name evidence="4" type="ORF">PR001_g14106</name>
    <name evidence="3" type="ORF">PR002_g14667</name>
    <name evidence="5" type="ORF">PR003_g17058</name>
</gene>
<dbReference type="Proteomes" id="UP000434957">
    <property type="component" value="Unassembled WGS sequence"/>
</dbReference>
<evidence type="ECO:0000313" key="4">
    <source>
        <dbReference type="EMBL" id="KAE9018545.1"/>
    </source>
</evidence>
<feature type="compositionally biased region" description="Basic residues" evidence="2">
    <location>
        <begin position="473"/>
        <end position="483"/>
    </location>
</feature>
<dbReference type="Proteomes" id="UP000435112">
    <property type="component" value="Unassembled WGS sequence"/>
</dbReference>
<dbReference type="Proteomes" id="UP000429607">
    <property type="component" value="Unassembled WGS sequence"/>
</dbReference>
<sequence>MAERKQTNGHDMDVAAAARTAANDALAQLAPLWEAFGLSGDEKLQQKSVLASVVKKSCQQRVAAWRREVERATARIAELERDVQTIKTQFQGGQSVGWCIQPLDRLYNGPLRDRLTALEMEFKFLDSVRASRVAEVTKLREHLSHMDAKLGTTSVLPTDLLELSEEYKAALHKLVAARSREVHMRRAALLEAVGECVGLARELQIPADKTFEVDVNARMKKRDLTLEMLQKISQRTSELRELKVKREARLAEMLGEIQDLWQELQIPEEERSRFRKTVHGAGKAALASCEAELTRLQRHHKRFAATAVQVTNLRNAITEYWDLMGYGPDQRTYFDAIMKTPNSELSYRVFRAHEKEAERLKRQLFGMRVLTNYVVKREEILHARAEHGVPDEITRLHIERELPKYTAILLNRIAMWEKETGVVFCWNGQPYLDQMRSDDCEYDKQRIEAGQTQQPEHVHPVQDSEASSGSIGSRHRVQRRHRHSIEERRHPRRDDAEEQLRRRRSDPQAPERPRWRNFIRATFARRANS</sequence>
<dbReference type="EMBL" id="QXFT01001284">
    <property type="protein sequence ID" value="KAE9323084.1"/>
    <property type="molecule type" value="Genomic_DNA"/>
</dbReference>
<evidence type="ECO:0000313" key="3">
    <source>
        <dbReference type="EMBL" id="KAE9012941.1"/>
    </source>
</evidence>
<proteinExistence type="predicted"/>
<dbReference type="PANTHER" id="PTHR19321:SF41">
    <property type="entry name" value="FASCETTO-RELATED"/>
    <property type="match status" value="1"/>
</dbReference>
<dbReference type="GO" id="GO:0005819">
    <property type="term" value="C:spindle"/>
    <property type="evidence" value="ECO:0007669"/>
    <property type="project" value="TreeGrafter"/>
</dbReference>
<evidence type="ECO:0000313" key="8">
    <source>
        <dbReference type="Proteomes" id="UP000435112"/>
    </source>
</evidence>
<keyword evidence="7" id="KW-1185">Reference proteome</keyword>
<accession>A0A6A3LJW7</accession>
<dbReference type="Gene3D" id="1.20.58.1520">
    <property type="match status" value="1"/>
</dbReference>
<dbReference type="InterPro" id="IPR007145">
    <property type="entry name" value="MAP65_Ase1_PRC1"/>
</dbReference>
<feature type="coiled-coil region" evidence="1">
    <location>
        <begin position="55"/>
        <end position="89"/>
    </location>
</feature>
<evidence type="ECO:0000313" key="6">
    <source>
        <dbReference type="Proteomes" id="UP000429607"/>
    </source>
</evidence>
<feature type="compositionally biased region" description="Basic and acidic residues" evidence="2">
    <location>
        <begin position="484"/>
        <end position="514"/>
    </location>
</feature>
<dbReference type="AlphaFoldDB" id="A0A6A3LJW7"/>
<dbReference type="GO" id="GO:0000226">
    <property type="term" value="P:microtubule cytoskeleton organization"/>
    <property type="evidence" value="ECO:0007669"/>
    <property type="project" value="InterPro"/>
</dbReference>
<name>A0A6A3LJW7_9STRA</name>
<dbReference type="GO" id="GO:0008017">
    <property type="term" value="F:microtubule binding"/>
    <property type="evidence" value="ECO:0007669"/>
    <property type="project" value="InterPro"/>
</dbReference>
<dbReference type="GO" id="GO:0005737">
    <property type="term" value="C:cytoplasm"/>
    <property type="evidence" value="ECO:0007669"/>
    <property type="project" value="TreeGrafter"/>
</dbReference>
<dbReference type="OrthoDB" id="642895at2759"/>
<dbReference type="Pfam" id="PF03999">
    <property type="entry name" value="MAP65_ASE1"/>
    <property type="match status" value="1"/>
</dbReference>
<dbReference type="EMBL" id="QXFV01000997">
    <property type="protein sequence ID" value="KAE9018545.1"/>
    <property type="molecule type" value="Genomic_DNA"/>
</dbReference>
<evidence type="ECO:0000313" key="7">
    <source>
        <dbReference type="Proteomes" id="UP000434957"/>
    </source>
</evidence>
<protein>
    <submittedName>
        <fullName evidence="4">Uncharacterized protein</fullName>
    </submittedName>
</protein>
<organism evidence="4 6">
    <name type="scientific">Phytophthora rubi</name>
    <dbReference type="NCBI Taxonomy" id="129364"/>
    <lineage>
        <taxon>Eukaryota</taxon>
        <taxon>Sar</taxon>
        <taxon>Stramenopiles</taxon>
        <taxon>Oomycota</taxon>
        <taxon>Peronosporomycetes</taxon>
        <taxon>Peronosporales</taxon>
        <taxon>Peronosporaceae</taxon>
        <taxon>Phytophthora</taxon>
    </lineage>
</organism>
<evidence type="ECO:0000256" key="1">
    <source>
        <dbReference type="SAM" id="Coils"/>
    </source>
</evidence>
<keyword evidence="1" id="KW-0175">Coiled coil</keyword>
<evidence type="ECO:0000313" key="5">
    <source>
        <dbReference type="EMBL" id="KAE9323084.1"/>
    </source>
</evidence>
<dbReference type="PANTHER" id="PTHR19321">
    <property type="entry name" value="PROTEIN REGULATOR OF CYTOKINESIS 1 PRC1-RELATED"/>
    <property type="match status" value="1"/>
</dbReference>
<feature type="region of interest" description="Disordered" evidence="2">
    <location>
        <begin position="449"/>
        <end position="529"/>
    </location>
</feature>
<evidence type="ECO:0000256" key="2">
    <source>
        <dbReference type="SAM" id="MobiDB-lite"/>
    </source>
</evidence>
<reference evidence="6 8" key="1">
    <citation type="submission" date="2018-09" db="EMBL/GenBank/DDBJ databases">
        <title>Genomic investigation of the strawberry pathogen Phytophthora fragariae indicates pathogenicity is determined by transcriptional variation in three key races.</title>
        <authorList>
            <person name="Adams T.M."/>
            <person name="Armitage A.D."/>
            <person name="Sobczyk M.K."/>
            <person name="Bates H.J."/>
            <person name="Dunwell J.M."/>
            <person name="Nellist C.F."/>
            <person name="Harrison R.J."/>
        </authorList>
    </citation>
    <scope>NUCLEOTIDE SEQUENCE [LARGE SCALE GENOMIC DNA]</scope>
    <source>
        <strain evidence="4 6">SCRP249</strain>
        <strain evidence="3 8">SCRP324</strain>
        <strain evidence="5 7">SCRP333</strain>
    </source>
</reference>
<dbReference type="EMBL" id="QXFU01001027">
    <property type="protein sequence ID" value="KAE9012941.1"/>
    <property type="molecule type" value="Genomic_DNA"/>
</dbReference>
<comment type="caution">
    <text evidence="4">The sequence shown here is derived from an EMBL/GenBank/DDBJ whole genome shotgun (WGS) entry which is preliminary data.</text>
</comment>